<evidence type="ECO:0000256" key="1">
    <source>
        <dbReference type="SAM" id="Phobius"/>
    </source>
</evidence>
<keyword evidence="1" id="KW-0812">Transmembrane</keyword>
<feature type="transmembrane region" description="Helical" evidence="1">
    <location>
        <begin position="20"/>
        <end position="42"/>
    </location>
</feature>
<dbReference type="RefSeq" id="WP_090463380.1">
    <property type="nucleotide sequence ID" value="NZ_FNRV01000001.1"/>
</dbReference>
<keyword evidence="1" id="KW-0472">Membrane</keyword>
<reference evidence="2 3" key="1">
    <citation type="submission" date="2016-10" db="EMBL/GenBank/DDBJ databases">
        <authorList>
            <person name="Varghese N."/>
            <person name="Submissions S."/>
        </authorList>
    </citation>
    <scope>NUCLEOTIDE SEQUENCE [LARGE SCALE GENOMIC DNA]</scope>
    <source>
        <strain evidence="2 3">DSM 18327</strain>
    </source>
</reference>
<evidence type="ECO:0000313" key="3">
    <source>
        <dbReference type="Proteomes" id="UP000199665"/>
    </source>
</evidence>
<evidence type="ECO:0000313" key="2">
    <source>
        <dbReference type="EMBL" id="SEB98989.1"/>
    </source>
</evidence>
<sequence>MNGNANPTYDYLLDKIVKLVGIFGLLIGFAYLVGLSQNYFFYSGLQASWVVSAIEPQGLVKDGLPWTGGMTLTSIFLSFLMTDNKMVPDARKWVTYFLIVGTILVLGVGVLLKKEVMDSILFEFSLRAPGTVFPSTFLSLALVQYFEGGGERLVGASTLLFMLWSLIFLPYDESGSSLQKLRLCSERTPLVVDSAGVVKGVLIGTISDRYVVLESFETNRIVMTDMKSGVKIRPSIGKCEIISG</sequence>
<name>A0ABY0XRL0_9PSED</name>
<keyword evidence="3" id="KW-1185">Reference proteome</keyword>
<comment type="caution">
    <text evidence="2">The sequence shown here is derived from an EMBL/GenBank/DDBJ whole genome shotgun (WGS) entry which is preliminary data.</text>
</comment>
<dbReference type="EMBL" id="FNRV01000001">
    <property type="protein sequence ID" value="SEB98989.1"/>
    <property type="molecule type" value="Genomic_DNA"/>
</dbReference>
<organism evidence="2 3">
    <name type="scientific">Pseudomonas mohnii</name>
    <dbReference type="NCBI Taxonomy" id="395600"/>
    <lineage>
        <taxon>Bacteria</taxon>
        <taxon>Pseudomonadati</taxon>
        <taxon>Pseudomonadota</taxon>
        <taxon>Gammaproteobacteria</taxon>
        <taxon>Pseudomonadales</taxon>
        <taxon>Pseudomonadaceae</taxon>
        <taxon>Pseudomonas</taxon>
    </lineage>
</organism>
<protein>
    <submittedName>
        <fullName evidence="2">Uncharacterized protein</fullName>
    </submittedName>
</protein>
<proteinExistence type="predicted"/>
<feature type="transmembrane region" description="Helical" evidence="1">
    <location>
        <begin position="63"/>
        <end position="81"/>
    </location>
</feature>
<feature type="transmembrane region" description="Helical" evidence="1">
    <location>
        <begin position="93"/>
        <end position="112"/>
    </location>
</feature>
<gene>
    <name evidence="2" type="ORF">SAMN05216205_1172</name>
</gene>
<keyword evidence="1" id="KW-1133">Transmembrane helix</keyword>
<dbReference type="Proteomes" id="UP000199665">
    <property type="component" value="Unassembled WGS sequence"/>
</dbReference>
<accession>A0ABY0XRL0</accession>